<dbReference type="PROSITE" id="PS51257">
    <property type="entry name" value="PROKAR_LIPOPROTEIN"/>
    <property type="match status" value="1"/>
</dbReference>
<evidence type="ECO:0008006" key="3">
    <source>
        <dbReference type="Google" id="ProtNLM"/>
    </source>
</evidence>
<accession>A0ABY7GSW7</accession>
<gene>
    <name evidence="1" type="ORF">O0S08_27925</name>
</gene>
<dbReference type="Proteomes" id="UP001164459">
    <property type="component" value="Chromosome"/>
</dbReference>
<sequence length="124" mass="13324">MKTIRTALALMLSAACFTGCDSNADIDVEALQADLDDEDIDSLVAAEEAQSDDEDGESAPSFETEMDLVDNSSPALAQTCSQWTPTPALCSKADILCLDYDETPYWCTVLTQCLKCNVEWGGLG</sequence>
<reference evidence="1" key="1">
    <citation type="submission" date="2022-11" db="EMBL/GenBank/DDBJ databases">
        <title>Minimal conservation of predation-associated metabolite biosynthetic gene clusters underscores biosynthetic potential of Myxococcota including descriptions for ten novel species: Archangium lansinium sp. nov., Myxococcus landrumus sp. nov., Nannocystis bai.</title>
        <authorList>
            <person name="Ahearne A."/>
            <person name="Stevens C."/>
            <person name="Dowd S."/>
        </authorList>
    </citation>
    <scope>NUCLEOTIDE SEQUENCE</scope>
    <source>
        <strain evidence="1">Fl3</strain>
    </source>
</reference>
<organism evidence="1 2">
    <name type="scientific">Nannocystis punicea</name>
    <dbReference type="NCBI Taxonomy" id="2995304"/>
    <lineage>
        <taxon>Bacteria</taxon>
        <taxon>Pseudomonadati</taxon>
        <taxon>Myxococcota</taxon>
        <taxon>Polyangia</taxon>
        <taxon>Nannocystales</taxon>
        <taxon>Nannocystaceae</taxon>
        <taxon>Nannocystis</taxon>
    </lineage>
</organism>
<name>A0ABY7GSW7_9BACT</name>
<dbReference type="RefSeq" id="WP_269032374.1">
    <property type="nucleotide sequence ID" value="NZ_CP114040.1"/>
</dbReference>
<protein>
    <recommendedName>
        <fullName evidence="3">Lipoprotein</fullName>
    </recommendedName>
</protein>
<proteinExistence type="predicted"/>
<keyword evidence="2" id="KW-1185">Reference proteome</keyword>
<evidence type="ECO:0000313" key="2">
    <source>
        <dbReference type="Proteomes" id="UP001164459"/>
    </source>
</evidence>
<evidence type="ECO:0000313" key="1">
    <source>
        <dbReference type="EMBL" id="WAS90040.1"/>
    </source>
</evidence>
<dbReference type="EMBL" id="CP114040">
    <property type="protein sequence ID" value="WAS90040.1"/>
    <property type="molecule type" value="Genomic_DNA"/>
</dbReference>